<dbReference type="Pfam" id="PF07690">
    <property type="entry name" value="MFS_1"/>
    <property type="match status" value="1"/>
</dbReference>
<keyword evidence="5 7" id="KW-0472">Membrane</keyword>
<keyword evidence="2" id="KW-1003">Cell membrane</keyword>
<feature type="transmembrane region" description="Helical" evidence="7">
    <location>
        <begin position="274"/>
        <end position="293"/>
    </location>
</feature>
<dbReference type="SUPFAM" id="SSF103473">
    <property type="entry name" value="MFS general substrate transporter"/>
    <property type="match status" value="1"/>
</dbReference>
<evidence type="ECO:0000256" key="3">
    <source>
        <dbReference type="ARBA" id="ARBA00022692"/>
    </source>
</evidence>
<feature type="transmembrane region" description="Helical" evidence="7">
    <location>
        <begin position="155"/>
        <end position="176"/>
    </location>
</feature>
<evidence type="ECO:0000256" key="6">
    <source>
        <dbReference type="SAM" id="MobiDB-lite"/>
    </source>
</evidence>
<dbReference type="GO" id="GO:0022857">
    <property type="term" value="F:transmembrane transporter activity"/>
    <property type="evidence" value="ECO:0007669"/>
    <property type="project" value="InterPro"/>
</dbReference>
<dbReference type="PANTHER" id="PTHR23513:SF17">
    <property type="entry name" value="MEMBRANE PROTEIN"/>
    <property type="match status" value="1"/>
</dbReference>
<keyword evidence="3 7" id="KW-0812">Transmembrane</keyword>
<evidence type="ECO:0000256" key="4">
    <source>
        <dbReference type="ARBA" id="ARBA00022989"/>
    </source>
</evidence>
<dbReference type="EMBL" id="JAKFHA010000016">
    <property type="protein sequence ID" value="MCF2530411.1"/>
    <property type="molecule type" value="Genomic_DNA"/>
</dbReference>
<feature type="transmembrane region" description="Helical" evidence="7">
    <location>
        <begin position="432"/>
        <end position="453"/>
    </location>
</feature>
<feature type="transmembrane region" description="Helical" evidence="7">
    <location>
        <begin position="197"/>
        <end position="214"/>
    </location>
</feature>
<evidence type="ECO:0000256" key="7">
    <source>
        <dbReference type="SAM" id="Phobius"/>
    </source>
</evidence>
<evidence type="ECO:0000313" key="8">
    <source>
        <dbReference type="EMBL" id="MCF2530411.1"/>
    </source>
</evidence>
<feature type="compositionally biased region" description="Pro residues" evidence="6">
    <location>
        <begin position="39"/>
        <end position="58"/>
    </location>
</feature>
<sequence>MTVNRSSRTTGTTATKSPSASTGSSACPSPTETAAHPGPVAPAAPRKPVPVPDAPPASGPGPAITRWLGAFAASLVGDQMWFLALAWSAAETAGPTGAGIVVTLGTVPRALLMLLGGSIADRFGARRVVIGSVLVRFAVMAFAAAAVALAAPGVALLAAIALVFGAVDALFMPAIGALPPTLTMPEHYARVQGLRSLMTRLSAIAGAPAAGLVLANGGVAAAFAASAGLFAFSFLLLWRLRPVPAAVAAADAKDGGVPPGDGSIREGLRYVRSVPLLTWVIAVGIISELGFSAPMNLGLVLLSGDRGWGPGGVGLMLGAWGAGAVATGLVLSVRGHVPHAGRVMTAALGLGAVGMGVMGLAPTLPVAMAGAAVLGLGSGFWGGLSAALIQTTAARSMLGRVVALQMLGAVGLVPVTYPLAGLLSDTAGPAALFAVGTGLQALACAVALCCAPLRTALLERPGRAERAS</sequence>
<dbReference type="Gene3D" id="1.20.1250.20">
    <property type="entry name" value="MFS general substrate transporter like domains"/>
    <property type="match status" value="1"/>
</dbReference>
<reference evidence="8" key="1">
    <citation type="submission" date="2022-01" db="EMBL/GenBank/DDBJ databases">
        <title>Genome-Based Taxonomic Classification of the Phylum Actinobacteria.</title>
        <authorList>
            <person name="Gao Y."/>
        </authorList>
    </citation>
    <scope>NUCLEOTIDE SEQUENCE</scope>
    <source>
        <strain evidence="8">KLBMP 8922</strain>
    </source>
</reference>
<evidence type="ECO:0000256" key="2">
    <source>
        <dbReference type="ARBA" id="ARBA00022475"/>
    </source>
</evidence>
<accession>A0AA41Q325</accession>
<keyword evidence="9" id="KW-1185">Reference proteome</keyword>
<dbReference type="InterPro" id="IPR011701">
    <property type="entry name" value="MFS"/>
</dbReference>
<dbReference type="Proteomes" id="UP001165378">
    <property type="component" value="Unassembled WGS sequence"/>
</dbReference>
<dbReference type="GO" id="GO:0005886">
    <property type="term" value="C:plasma membrane"/>
    <property type="evidence" value="ECO:0007669"/>
    <property type="project" value="UniProtKB-SubCell"/>
</dbReference>
<evidence type="ECO:0000256" key="1">
    <source>
        <dbReference type="ARBA" id="ARBA00004651"/>
    </source>
</evidence>
<name>A0AA41Q325_9ACTN</name>
<feature type="transmembrane region" description="Helical" evidence="7">
    <location>
        <begin position="367"/>
        <end position="389"/>
    </location>
</feature>
<evidence type="ECO:0000256" key="5">
    <source>
        <dbReference type="ARBA" id="ARBA00023136"/>
    </source>
</evidence>
<keyword evidence="4 7" id="KW-1133">Transmembrane helix</keyword>
<gene>
    <name evidence="8" type="ORF">LZ495_24760</name>
</gene>
<feature type="transmembrane region" description="Helical" evidence="7">
    <location>
        <begin position="401"/>
        <end position="420"/>
    </location>
</feature>
<feature type="region of interest" description="Disordered" evidence="6">
    <location>
        <begin position="1"/>
        <end position="58"/>
    </location>
</feature>
<feature type="transmembrane region" description="Helical" evidence="7">
    <location>
        <begin position="96"/>
        <end position="116"/>
    </location>
</feature>
<dbReference type="CDD" id="cd06173">
    <property type="entry name" value="MFS_MefA_like"/>
    <property type="match status" value="1"/>
</dbReference>
<feature type="transmembrane region" description="Helical" evidence="7">
    <location>
        <begin position="220"/>
        <end position="238"/>
    </location>
</feature>
<organism evidence="8 9">
    <name type="scientific">Yinghuangia soli</name>
    <dbReference type="NCBI Taxonomy" id="2908204"/>
    <lineage>
        <taxon>Bacteria</taxon>
        <taxon>Bacillati</taxon>
        <taxon>Actinomycetota</taxon>
        <taxon>Actinomycetes</taxon>
        <taxon>Kitasatosporales</taxon>
        <taxon>Streptomycetaceae</taxon>
        <taxon>Yinghuangia</taxon>
    </lineage>
</organism>
<evidence type="ECO:0000313" key="9">
    <source>
        <dbReference type="Proteomes" id="UP001165378"/>
    </source>
</evidence>
<dbReference type="PANTHER" id="PTHR23513">
    <property type="entry name" value="INTEGRAL MEMBRANE EFFLUX PROTEIN-RELATED"/>
    <property type="match status" value="1"/>
</dbReference>
<feature type="compositionally biased region" description="Polar residues" evidence="6">
    <location>
        <begin position="1"/>
        <end position="32"/>
    </location>
</feature>
<protein>
    <submittedName>
        <fullName evidence="8">MFS transporter</fullName>
    </submittedName>
</protein>
<dbReference type="PROSITE" id="PS51257">
    <property type="entry name" value="PROKAR_LIPOPROTEIN"/>
    <property type="match status" value="1"/>
</dbReference>
<dbReference type="AlphaFoldDB" id="A0AA41Q325"/>
<proteinExistence type="predicted"/>
<dbReference type="RefSeq" id="WP_235055078.1">
    <property type="nucleotide sequence ID" value="NZ_JAKFHA010000016.1"/>
</dbReference>
<feature type="transmembrane region" description="Helical" evidence="7">
    <location>
        <begin position="313"/>
        <end position="331"/>
    </location>
</feature>
<comment type="caution">
    <text evidence="8">The sequence shown here is derived from an EMBL/GenBank/DDBJ whole genome shotgun (WGS) entry which is preliminary data.</text>
</comment>
<feature type="transmembrane region" description="Helical" evidence="7">
    <location>
        <begin position="128"/>
        <end position="149"/>
    </location>
</feature>
<comment type="subcellular location">
    <subcellularLocation>
        <location evidence="1">Cell membrane</location>
        <topology evidence="1">Multi-pass membrane protein</topology>
    </subcellularLocation>
</comment>
<feature type="transmembrane region" description="Helical" evidence="7">
    <location>
        <begin position="67"/>
        <end position="90"/>
    </location>
</feature>
<dbReference type="InterPro" id="IPR036259">
    <property type="entry name" value="MFS_trans_sf"/>
</dbReference>
<feature type="transmembrane region" description="Helical" evidence="7">
    <location>
        <begin position="343"/>
        <end position="361"/>
    </location>
</feature>